<evidence type="ECO:0000313" key="3">
    <source>
        <dbReference type="EMBL" id="MBA8991844.1"/>
    </source>
</evidence>
<feature type="region of interest" description="Disordered" evidence="1">
    <location>
        <begin position="142"/>
        <end position="177"/>
    </location>
</feature>
<dbReference type="Gene3D" id="2.70.70.10">
    <property type="entry name" value="Glucose Permease (Domain IIA)"/>
    <property type="match status" value="1"/>
</dbReference>
<feature type="region of interest" description="Disordered" evidence="1">
    <location>
        <begin position="219"/>
        <end position="255"/>
    </location>
</feature>
<dbReference type="AlphaFoldDB" id="A0AAW3T9V2"/>
<dbReference type="InterPro" id="IPR050570">
    <property type="entry name" value="Cell_wall_metabolism_enzyme"/>
</dbReference>
<dbReference type="EMBL" id="JACGXP010000005">
    <property type="protein sequence ID" value="MBA8991844.1"/>
    <property type="molecule type" value="Genomic_DNA"/>
</dbReference>
<evidence type="ECO:0000256" key="1">
    <source>
        <dbReference type="SAM" id="MobiDB-lite"/>
    </source>
</evidence>
<proteinExistence type="predicted"/>
<feature type="compositionally biased region" description="Polar residues" evidence="1">
    <location>
        <begin position="227"/>
        <end position="239"/>
    </location>
</feature>
<dbReference type="GO" id="GO:0004222">
    <property type="term" value="F:metalloendopeptidase activity"/>
    <property type="evidence" value="ECO:0007669"/>
    <property type="project" value="TreeGrafter"/>
</dbReference>
<sequence length="415" mass="42151">MPHSSLSPVHTDGPADPSAPVVHLTRRARIEAERAAAKATVPVPVGEGDRAEQATAEAGASRASRPSFDDLVTPVTPVTPPAPASPIDLAPTSPAMPASTAAPVTPPAPSSPVVASAPGPVAAPLPVQPGTPATRRVLGQVPASRRTGRTGRAAAVAATPNVGRATRRTAVAEPVKPAAPAKQGASFRRAASRVTAVGALLFAAGLVVSTSLPAQALFTPEPGATSERATTAGATQSLSVGAGATDAETNRDQYSVSSATQYKNVDSSSFTNDPDGTIQWPFLTGVPITSGFGGRQVEGCSFCSTNHMGVDFAPGEGTPIRVIAAGTVIKVQANDGGFGNDVWVQHDVDGKQFVSVYGHMEDNSFKVVKGQQVEVGDELGLVGSTGNSTGPHLHLEIHVDGVPVDPLAWLKANAN</sequence>
<dbReference type="InterPro" id="IPR016047">
    <property type="entry name" value="M23ase_b-sheet_dom"/>
</dbReference>
<dbReference type="Proteomes" id="UP000590225">
    <property type="component" value="Unassembled WGS sequence"/>
</dbReference>
<feature type="region of interest" description="Disordered" evidence="1">
    <location>
        <begin position="1"/>
        <end position="115"/>
    </location>
</feature>
<evidence type="ECO:0000259" key="2">
    <source>
        <dbReference type="Pfam" id="PF01551"/>
    </source>
</evidence>
<gene>
    <name evidence="3" type="ORF">FHW23_003122</name>
</gene>
<dbReference type="InterPro" id="IPR011055">
    <property type="entry name" value="Dup_hybrid_motif"/>
</dbReference>
<comment type="caution">
    <text evidence="3">The sequence shown here is derived from an EMBL/GenBank/DDBJ whole genome shotgun (WGS) entry which is preliminary data.</text>
</comment>
<dbReference type="PANTHER" id="PTHR21666:SF270">
    <property type="entry name" value="MUREIN HYDROLASE ACTIVATOR ENVC"/>
    <property type="match status" value="1"/>
</dbReference>
<protein>
    <submittedName>
        <fullName evidence="3">Murein DD-endopeptidase MepM/ murein hydrolase activator NlpD</fullName>
    </submittedName>
</protein>
<dbReference type="SUPFAM" id="SSF51261">
    <property type="entry name" value="Duplicated hybrid motif"/>
    <property type="match status" value="1"/>
</dbReference>
<dbReference type="PANTHER" id="PTHR21666">
    <property type="entry name" value="PEPTIDASE-RELATED"/>
    <property type="match status" value="1"/>
</dbReference>
<feature type="compositionally biased region" description="Low complexity" evidence="1">
    <location>
        <begin position="90"/>
        <end position="103"/>
    </location>
</feature>
<organism evidence="3 4">
    <name type="scientific">Curtobacterium pusillum</name>
    <dbReference type="NCBI Taxonomy" id="69373"/>
    <lineage>
        <taxon>Bacteria</taxon>
        <taxon>Bacillati</taxon>
        <taxon>Actinomycetota</taxon>
        <taxon>Actinomycetes</taxon>
        <taxon>Micrococcales</taxon>
        <taxon>Microbacteriaceae</taxon>
        <taxon>Curtobacterium</taxon>
    </lineage>
</organism>
<keyword evidence="3" id="KW-0378">Hydrolase</keyword>
<name>A0AAW3T9V2_9MICO</name>
<evidence type="ECO:0000313" key="4">
    <source>
        <dbReference type="Proteomes" id="UP000590225"/>
    </source>
</evidence>
<feature type="compositionally biased region" description="Low complexity" evidence="1">
    <location>
        <begin position="142"/>
        <end position="164"/>
    </location>
</feature>
<reference evidence="3 4" key="1">
    <citation type="submission" date="2020-07" db="EMBL/GenBank/DDBJ databases">
        <title>Above-ground endophytic microbial communities from plants in different locations in the United States.</title>
        <authorList>
            <person name="Frank C."/>
        </authorList>
    </citation>
    <scope>NUCLEOTIDE SEQUENCE [LARGE SCALE GENOMIC DNA]</scope>
    <source>
        <strain evidence="3 4">WPL5_2</strain>
    </source>
</reference>
<dbReference type="RefSeq" id="WP_182516832.1">
    <property type="nucleotide sequence ID" value="NZ_JACGXP010000005.1"/>
</dbReference>
<dbReference type="Pfam" id="PF01551">
    <property type="entry name" value="Peptidase_M23"/>
    <property type="match status" value="1"/>
</dbReference>
<accession>A0AAW3T9V2</accession>
<feature type="domain" description="M23ase beta-sheet core" evidence="2">
    <location>
        <begin position="306"/>
        <end position="406"/>
    </location>
</feature>
<dbReference type="CDD" id="cd12797">
    <property type="entry name" value="M23_peptidase"/>
    <property type="match status" value="1"/>
</dbReference>